<comment type="catalytic activity">
    <reaction evidence="1">
        <text>Hydrolysis of terminal non-reducing N-acetyl-D-hexosamine residues in N-acetyl-beta-D-hexosaminides.</text>
        <dbReference type="EC" id="3.2.1.52"/>
    </reaction>
</comment>
<dbReference type="Pfam" id="PF00933">
    <property type="entry name" value="Glyco_hydro_3"/>
    <property type="match status" value="1"/>
</dbReference>
<evidence type="ECO:0000256" key="5">
    <source>
        <dbReference type="ARBA" id="ARBA00023295"/>
    </source>
</evidence>
<feature type="domain" description="Glycoside hydrolase family 3 N-terminal" evidence="6">
    <location>
        <begin position="11"/>
        <end position="172"/>
    </location>
</feature>
<dbReference type="PANTHER" id="PTHR30480:SF13">
    <property type="entry name" value="BETA-HEXOSAMINIDASE"/>
    <property type="match status" value="1"/>
</dbReference>
<name>A0A382YE96_9ZZZZ</name>
<sequence length="173" mass="18264">MPGQLMVSIEGTALDAATRQRLSHPQIGGIILFARNFVSPDQLSDLTAEVCALKSPSPLVAVDQEGGPVQRFKNGFTRLPAMGMIGERYDIDPPAALALARATGIVLASELRECGIDFSFAPVVDLGPDNRAIGARAFHRDPKVVQRLAVQLAGGMALSGMRPVAKHFPGHGG</sequence>
<feature type="non-terminal residue" evidence="7">
    <location>
        <position position="173"/>
    </location>
</feature>
<evidence type="ECO:0000256" key="2">
    <source>
        <dbReference type="ARBA" id="ARBA00005336"/>
    </source>
</evidence>
<keyword evidence="5" id="KW-0326">Glycosidase</keyword>
<dbReference type="EMBL" id="UINC01174930">
    <property type="protein sequence ID" value="SVD81299.1"/>
    <property type="molecule type" value="Genomic_DNA"/>
</dbReference>
<dbReference type="EC" id="3.2.1.52" evidence="3"/>
<proteinExistence type="inferred from homology"/>
<evidence type="ECO:0000313" key="7">
    <source>
        <dbReference type="EMBL" id="SVD81299.1"/>
    </source>
</evidence>
<evidence type="ECO:0000256" key="4">
    <source>
        <dbReference type="ARBA" id="ARBA00022801"/>
    </source>
</evidence>
<dbReference type="SUPFAM" id="SSF51445">
    <property type="entry name" value="(Trans)glycosidases"/>
    <property type="match status" value="1"/>
</dbReference>
<dbReference type="InterPro" id="IPR036962">
    <property type="entry name" value="Glyco_hydro_3_N_sf"/>
</dbReference>
<protein>
    <recommendedName>
        <fullName evidence="3">beta-N-acetylhexosaminidase</fullName>
        <ecNumber evidence="3">3.2.1.52</ecNumber>
    </recommendedName>
</protein>
<dbReference type="InterPro" id="IPR050226">
    <property type="entry name" value="NagZ_Beta-hexosaminidase"/>
</dbReference>
<comment type="similarity">
    <text evidence="2">Belongs to the glycosyl hydrolase 3 family.</text>
</comment>
<reference evidence="7" key="1">
    <citation type="submission" date="2018-05" db="EMBL/GenBank/DDBJ databases">
        <authorList>
            <person name="Lanie J.A."/>
            <person name="Ng W.-L."/>
            <person name="Kazmierczak K.M."/>
            <person name="Andrzejewski T.M."/>
            <person name="Davidsen T.M."/>
            <person name="Wayne K.J."/>
            <person name="Tettelin H."/>
            <person name="Glass J.I."/>
            <person name="Rusch D."/>
            <person name="Podicherti R."/>
            <person name="Tsui H.-C.T."/>
            <person name="Winkler M.E."/>
        </authorList>
    </citation>
    <scope>NUCLEOTIDE SEQUENCE</scope>
</reference>
<dbReference type="InterPro" id="IPR001764">
    <property type="entry name" value="Glyco_hydro_3_N"/>
</dbReference>
<dbReference type="GO" id="GO:0004563">
    <property type="term" value="F:beta-N-acetylhexosaminidase activity"/>
    <property type="evidence" value="ECO:0007669"/>
    <property type="project" value="UniProtKB-EC"/>
</dbReference>
<evidence type="ECO:0000259" key="6">
    <source>
        <dbReference type="Pfam" id="PF00933"/>
    </source>
</evidence>
<dbReference type="InterPro" id="IPR017853">
    <property type="entry name" value="GH"/>
</dbReference>
<evidence type="ECO:0000256" key="1">
    <source>
        <dbReference type="ARBA" id="ARBA00001231"/>
    </source>
</evidence>
<dbReference type="Gene3D" id="3.20.20.300">
    <property type="entry name" value="Glycoside hydrolase, family 3, N-terminal domain"/>
    <property type="match status" value="1"/>
</dbReference>
<dbReference type="GO" id="GO:0009254">
    <property type="term" value="P:peptidoglycan turnover"/>
    <property type="evidence" value="ECO:0007669"/>
    <property type="project" value="TreeGrafter"/>
</dbReference>
<dbReference type="PANTHER" id="PTHR30480">
    <property type="entry name" value="BETA-HEXOSAMINIDASE-RELATED"/>
    <property type="match status" value="1"/>
</dbReference>
<gene>
    <name evidence="7" type="ORF">METZ01_LOCUS434153</name>
</gene>
<accession>A0A382YE96</accession>
<organism evidence="7">
    <name type="scientific">marine metagenome</name>
    <dbReference type="NCBI Taxonomy" id="408172"/>
    <lineage>
        <taxon>unclassified sequences</taxon>
        <taxon>metagenomes</taxon>
        <taxon>ecological metagenomes</taxon>
    </lineage>
</organism>
<dbReference type="GO" id="GO:0005975">
    <property type="term" value="P:carbohydrate metabolic process"/>
    <property type="evidence" value="ECO:0007669"/>
    <property type="project" value="InterPro"/>
</dbReference>
<evidence type="ECO:0000256" key="3">
    <source>
        <dbReference type="ARBA" id="ARBA00012663"/>
    </source>
</evidence>
<dbReference type="NCBIfam" id="NF003740">
    <property type="entry name" value="PRK05337.1"/>
    <property type="match status" value="1"/>
</dbReference>
<keyword evidence="4" id="KW-0378">Hydrolase</keyword>
<dbReference type="AlphaFoldDB" id="A0A382YE96"/>